<evidence type="ECO:0000256" key="1">
    <source>
        <dbReference type="SAM" id="Phobius"/>
    </source>
</evidence>
<dbReference type="AlphaFoldDB" id="A0A5S4G1R0"/>
<keyword evidence="1" id="KW-0472">Membrane</keyword>
<name>A0A5S4G1R0_9ACTN</name>
<gene>
    <name evidence="2" type="ORF">ETD96_40285</name>
</gene>
<evidence type="ECO:0008006" key="4">
    <source>
        <dbReference type="Google" id="ProtNLM"/>
    </source>
</evidence>
<dbReference type="Proteomes" id="UP000305238">
    <property type="component" value="Unassembled WGS sequence"/>
</dbReference>
<dbReference type="RefSeq" id="WP_138641747.1">
    <property type="nucleotide sequence ID" value="NZ_VCKZ01000522.1"/>
</dbReference>
<dbReference type="OrthoDB" id="3387554at2"/>
<evidence type="ECO:0000313" key="3">
    <source>
        <dbReference type="Proteomes" id="UP000305238"/>
    </source>
</evidence>
<sequence length="319" mass="34141">MNELRHVQLLRSEVPRTLDMAAAENRLRTELAEAQNAVGSKTGWDRTGPRRGRARQIRWTLVPAGFGATVLAAALVTGPWTGESSAEAEALMARAARTALHTPVSLPRGDQYVYQQSVEKLRPGGRPYLRYRSEWLSVDGSKPGLIREKNVVAAGTTAPAAEQMRPDGEQVLRACGPAPLLERPYIDVLPSKTAEVLALLDERAGDGSRGERLWNAAADVTAAVMAPAARAAFYRALAEIPDVGVAEDAVDASGRPGVALTRTSDGIQEQLLFDRSTYAFLGERTLDREGSEISSTAVIKTSVVDDAPTPRTGGVQGSC</sequence>
<feature type="transmembrane region" description="Helical" evidence="1">
    <location>
        <begin position="59"/>
        <end position="80"/>
    </location>
</feature>
<reference evidence="2 3" key="1">
    <citation type="submission" date="2019-05" db="EMBL/GenBank/DDBJ databases">
        <title>Draft genome sequence of Actinomadura geliboluensis A8036.</title>
        <authorList>
            <person name="Saricaoglu S."/>
            <person name="Isik K."/>
        </authorList>
    </citation>
    <scope>NUCLEOTIDE SEQUENCE [LARGE SCALE GENOMIC DNA]</scope>
    <source>
        <strain evidence="2 3">A8036</strain>
    </source>
</reference>
<keyword evidence="1" id="KW-1133">Transmembrane helix</keyword>
<dbReference type="NCBIfam" id="NF038083">
    <property type="entry name" value="CU044_5270_fam"/>
    <property type="match status" value="1"/>
</dbReference>
<organism evidence="2 3">
    <name type="scientific">Actinomadura geliboluensis</name>
    <dbReference type="NCBI Taxonomy" id="882440"/>
    <lineage>
        <taxon>Bacteria</taxon>
        <taxon>Bacillati</taxon>
        <taxon>Actinomycetota</taxon>
        <taxon>Actinomycetes</taxon>
        <taxon>Streptosporangiales</taxon>
        <taxon>Thermomonosporaceae</taxon>
        <taxon>Actinomadura</taxon>
    </lineage>
</organism>
<proteinExistence type="predicted"/>
<dbReference type="EMBL" id="VCKZ01000522">
    <property type="protein sequence ID" value="TMR26947.1"/>
    <property type="molecule type" value="Genomic_DNA"/>
</dbReference>
<evidence type="ECO:0000313" key="2">
    <source>
        <dbReference type="EMBL" id="TMR26947.1"/>
    </source>
</evidence>
<comment type="caution">
    <text evidence="2">The sequence shown here is derived from an EMBL/GenBank/DDBJ whole genome shotgun (WGS) entry which is preliminary data.</text>
</comment>
<keyword evidence="3" id="KW-1185">Reference proteome</keyword>
<protein>
    <recommendedName>
        <fullName evidence="4">CU044_5270 family protein</fullName>
    </recommendedName>
</protein>
<keyword evidence="1" id="KW-0812">Transmembrane</keyword>
<dbReference type="InterPro" id="IPR047789">
    <property type="entry name" value="CU044_5270-like"/>
</dbReference>
<accession>A0A5S4G1R0</accession>